<protein>
    <recommendedName>
        <fullName evidence="4">AAA family ATPase</fullName>
    </recommendedName>
</protein>
<name>A0A1X2EGK7_9MYCO</name>
<evidence type="ECO:0008006" key="4">
    <source>
        <dbReference type="Google" id="ProtNLM"/>
    </source>
</evidence>
<comment type="caution">
    <text evidence="2">The sequence shown here is derived from an EMBL/GenBank/DDBJ whole genome shotgun (WGS) entry which is preliminary data.</text>
</comment>
<gene>
    <name evidence="2" type="ORF">AWC30_13980</name>
</gene>
<evidence type="ECO:0000256" key="1">
    <source>
        <dbReference type="SAM" id="MobiDB-lite"/>
    </source>
</evidence>
<dbReference type="Pfam" id="PF13481">
    <property type="entry name" value="AAA_25"/>
    <property type="match status" value="1"/>
</dbReference>
<dbReference type="Gene3D" id="3.40.50.300">
    <property type="entry name" value="P-loop containing nucleotide triphosphate hydrolases"/>
    <property type="match status" value="1"/>
</dbReference>
<dbReference type="AlphaFoldDB" id="A0A1X2EGK7"/>
<dbReference type="SUPFAM" id="SSF52540">
    <property type="entry name" value="P-loop containing nucleoside triphosphate hydrolases"/>
    <property type="match status" value="1"/>
</dbReference>
<dbReference type="STRING" id="1798.AWC30_13980"/>
<evidence type="ECO:0000313" key="3">
    <source>
        <dbReference type="Proteomes" id="UP000193090"/>
    </source>
</evidence>
<evidence type="ECO:0000313" key="2">
    <source>
        <dbReference type="EMBL" id="ORX01318.1"/>
    </source>
</evidence>
<accession>A0A1X2EGK7</accession>
<reference evidence="2 3" key="1">
    <citation type="submission" date="2016-01" db="EMBL/GenBank/DDBJ databases">
        <title>The new phylogeny of the genus Mycobacterium.</title>
        <authorList>
            <person name="Tarcisio F."/>
            <person name="Conor M."/>
            <person name="Antonella G."/>
            <person name="Elisabetta G."/>
            <person name="Giulia F.S."/>
            <person name="Sara T."/>
            <person name="Anna F."/>
            <person name="Clotilde B."/>
            <person name="Roberto B."/>
            <person name="Veronica D.S."/>
            <person name="Fabio R."/>
            <person name="Monica P."/>
            <person name="Olivier J."/>
            <person name="Enrico T."/>
            <person name="Nicola S."/>
        </authorList>
    </citation>
    <scope>NUCLEOTIDE SEQUENCE [LARGE SCALE GENOMIC DNA]</scope>
    <source>
        <strain evidence="2 3">DSM 44153</strain>
    </source>
</reference>
<dbReference type="InterPro" id="IPR027417">
    <property type="entry name" value="P-loop_NTPase"/>
</dbReference>
<feature type="region of interest" description="Disordered" evidence="1">
    <location>
        <begin position="428"/>
        <end position="456"/>
    </location>
</feature>
<organism evidence="2 3">
    <name type="scientific">Mycolicibacillus trivialis</name>
    <dbReference type="NCBI Taxonomy" id="1798"/>
    <lineage>
        <taxon>Bacteria</taxon>
        <taxon>Bacillati</taxon>
        <taxon>Actinomycetota</taxon>
        <taxon>Actinomycetes</taxon>
        <taxon>Mycobacteriales</taxon>
        <taxon>Mycobacteriaceae</taxon>
        <taxon>Mycolicibacillus</taxon>
    </lineage>
</organism>
<dbReference type="EMBL" id="LQPZ01000038">
    <property type="protein sequence ID" value="ORX01318.1"/>
    <property type="molecule type" value="Genomic_DNA"/>
</dbReference>
<keyword evidence="3" id="KW-1185">Reference proteome</keyword>
<dbReference type="Proteomes" id="UP000193090">
    <property type="component" value="Unassembled WGS sequence"/>
</dbReference>
<sequence>MKYLRDAATVSKHRTRYAGRAWKTSALKLVVDFKAPPDNVKVLPTATTATDAESTRIAERWEAEDWKAARNGDTAAELPQVWAAGYMKPSAALEWLARGQVPVAAVTLLVGDEGIGKSLFWVWLITYVTTGKPCPEYGIPAREPQHVFLALTEDDWATAVRPRLEVSGADFDHVHIVCVEPDGSGAPTFPNHLEVLYDAEVTPAMVIVDAWLDTVPAGLQVRDPQQARQALHPWTEFAATTRASVMLLTHTNRAPTANARDKYGITSELRKKARSTLFAQADPDNPDCVLIGPEKSNIGGQVEATRFRIVSVPHFPPTDDSDGTVPKLEYVEPVGKTSRDLIGEAFHGRDDDADSPEATEAEQWLEDYLTEHGPTLSKDVKAAGRADGIGERSLARAAKKLNREHRLDYVSAGFPRKTHWRLLGGIPVDADCESGESSSGGLGSDTEGNPDAEVGS</sequence>
<proteinExistence type="predicted"/>